<dbReference type="RefSeq" id="XP_043159678.1">
    <property type="nucleotide sequence ID" value="XM_043303743.1"/>
</dbReference>
<organism evidence="1 2">
    <name type="scientific">Aspergillus pseudoviridinutans</name>
    <dbReference type="NCBI Taxonomy" id="1517512"/>
    <lineage>
        <taxon>Eukaryota</taxon>
        <taxon>Fungi</taxon>
        <taxon>Dikarya</taxon>
        <taxon>Ascomycota</taxon>
        <taxon>Pezizomycotina</taxon>
        <taxon>Eurotiomycetes</taxon>
        <taxon>Eurotiomycetidae</taxon>
        <taxon>Eurotiales</taxon>
        <taxon>Aspergillaceae</taxon>
        <taxon>Aspergillus</taxon>
        <taxon>Aspergillus subgen. Fumigati</taxon>
    </lineage>
</organism>
<protein>
    <submittedName>
        <fullName evidence="1">Uncharacterized protein</fullName>
    </submittedName>
</protein>
<dbReference type="GeneID" id="67006470"/>
<dbReference type="AlphaFoldDB" id="A0A9P3BCZ1"/>
<evidence type="ECO:0000313" key="2">
    <source>
        <dbReference type="Proteomes" id="UP001043456"/>
    </source>
</evidence>
<accession>A0A9P3BCZ1</accession>
<name>A0A9P3BCZ1_9EURO</name>
<dbReference type="OrthoDB" id="4499616at2759"/>
<comment type="caution">
    <text evidence="1">The sequence shown here is derived from an EMBL/GenBank/DDBJ whole genome shotgun (WGS) entry which is preliminary data.</text>
</comment>
<gene>
    <name evidence="1" type="ORF">Asppvi_007860</name>
</gene>
<evidence type="ECO:0000313" key="1">
    <source>
        <dbReference type="EMBL" id="GIJ88932.1"/>
    </source>
</evidence>
<sequence length="143" mass="16481">MCRRDLASNVTVTTTRGCKDLSLSPPRTFCRLSRPDVRSALFCTVPGHSQREWQRPRRESFEQLRRYTRHMVAQHPWRHPQYSIIAVGRYVEFLTIGTQGNSADDSDDETLDDSMLAIKQLASLQEAAETINAEDMPTYQKYT</sequence>
<reference evidence="1 2" key="1">
    <citation type="submission" date="2018-10" db="EMBL/GenBank/DDBJ databases">
        <title>Pan-genome distribution and transcriptional activeness of fungal secondary metabolism genes in Aspergillus section Fumigati.</title>
        <authorList>
            <person name="Takahashi H."/>
            <person name="Umemura M."/>
            <person name="Ninomiya A."/>
            <person name="Kusuya Y."/>
            <person name="Urayama S."/>
            <person name="Shimizu M."/>
            <person name="Watanabe A."/>
            <person name="Kamei K."/>
            <person name="Yaguchi T."/>
            <person name="Hagiwara D."/>
        </authorList>
    </citation>
    <scope>NUCLEOTIDE SEQUENCE [LARGE SCALE GENOMIC DNA]</scope>
    <source>
        <strain evidence="1 2">IFM 55266</strain>
    </source>
</reference>
<dbReference type="Proteomes" id="UP001043456">
    <property type="component" value="Unassembled WGS sequence"/>
</dbReference>
<proteinExistence type="predicted"/>
<dbReference type="EMBL" id="BHVY01000005">
    <property type="protein sequence ID" value="GIJ88932.1"/>
    <property type="molecule type" value="Genomic_DNA"/>
</dbReference>
<keyword evidence="2" id="KW-1185">Reference proteome</keyword>